<reference evidence="2" key="1">
    <citation type="submission" date="2024-05" db="EMBL/GenBank/DDBJ databases">
        <title>Planctomycetes of the genus Singulisphaera possess chitinolytic capabilities.</title>
        <authorList>
            <person name="Ivanova A."/>
        </authorList>
    </citation>
    <scope>NUCLEOTIDE SEQUENCE</scope>
    <source>
        <strain evidence="2">Ch08T</strain>
    </source>
</reference>
<dbReference type="Gene3D" id="3.10.450.50">
    <property type="match status" value="1"/>
</dbReference>
<sequence length="126" mass="14257">MDRDEQVIHQLYNSFNARDMEGVFALLTDDVAWANGMEGTYVHGKDAIRDYWTHQWSVIDPHVEPLTIAKAADGSLVVDVHQVVKNLEGQTLIDETVKHAFRLHCGRVQRFDIQSDTQLTGIHSAT</sequence>
<dbReference type="EMBL" id="CP155447">
    <property type="protein sequence ID" value="XBH05919.1"/>
    <property type="molecule type" value="Genomic_DNA"/>
</dbReference>
<dbReference type="AlphaFoldDB" id="A0AAU7CLL9"/>
<gene>
    <name evidence="2" type="ORF">V5E97_07770</name>
</gene>
<name>A0AAU7CLL9_9BACT</name>
<organism evidence="2">
    <name type="scientific">Singulisphaera sp. Ch08</name>
    <dbReference type="NCBI Taxonomy" id="3120278"/>
    <lineage>
        <taxon>Bacteria</taxon>
        <taxon>Pseudomonadati</taxon>
        <taxon>Planctomycetota</taxon>
        <taxon>Planctomycetia</taxon>
        <taxon>Isosphaerales</taxon>
        <taxon>Isosphaeraceae</taxon>
        <taxon>Singulisphaera</taxon>
    </lineage>
</organism>
<proteinExistence type="predicted"/>
<dbReference type="SUPFAM" id="SSF54427">
    <property type="entry name" value="NTF2-like"/>
    <property type="match status" value="1"/>
</dbReference>
<protein>
    <submittedName>
        <fullName evidence="2">Nuclear transport factor 2 family protein</fullName>
    </submittedName>
</protein>
<dbReference type="RefSeq" id="WP_406698769.1">
    <property type="nucleotide sequence ID" value="NZ_CP155447.1"/>
</dbReference>
<accession>A0AAU7CLL9</accession>
<evidence type="ECO:0000259" key="1">
    <source>
        <dbReference type="Pfam" id="PF12680"/>
    </source>
</evidence>
<dbReference type="InterPro" id="IPR037401">
    <property type="entry name" value="SnoaL-like"/>
</dbReference>
<feature type="domain" description="SnoaL-like" evidence="1">
    <location>
        <begin position="9"/>
        <end position="110"/>
    </location>
</feature>
<dbReference type="InterPro" id="IPR032710">
    <property type="entry name" value="NTF2-like_dom_sf"/>
</dbReference>
<evidence type="ECO:0000313" key="2">
    <source>
        <dbReference type="EMBL" id="XBH05919.1"/>
    </source>
</evidence>
<dbReference type="Pfam" id="PF12680">
    <property type="entry name" value="SnoaL_2"/>
    <property type="match status" value="1"/>
</dbReference>